<reference evidence="2 3" key="1">
    <citation type="submission" date="2024-04" db="EMBL/GenBank/DDBJ databases">
        <title>Arthrobacter sp. from Plains bison fecal sample.</title>
        <authorList>
            <person name="Ruzzini A."/>
        </authorList>
    </citation>
    <scope>NUCLEOTIDE SEQUENCE [LARGE SCALE GENOMIC DNA]</scope>
    <source>
        <strain evidence="2 3">EINP1</strain>
    </source>
</reference>
<feature type="compositionally biased region" description="Basic and acidic residues" evidence="1">
    <location>
        <begin position="229"/>
        <end position="243"/>
    </location>
</feature>
<feature type="compositionally biased region" description="Low complexity" evidence="1">
    <location>
        <begin position="218"/>
        <end position="227"/>
    </location>
</feature>
<dbReference type="Gene3D" id="1.10.287.1490">
    <property type="match status" value="1"/>
</dbReference>
<name>A0ABZ2ZY09_9MICC</name>
<keyword evidence="3" id="KW-1185">Reference proteome</keyword>
<dbReference type="EMBL" id="CP151657">
    <property type="protein sequence ID" value="WZP15152.1"/>
    <property type="molecule type" value="Genomic_DNA"/>
</dbReference>
<dbReference type="SUPFAM" id="SSF57997">
    <property type="entry name" value="Tropomyosin"/>
    <property type="match status" value="1"/>
</dbReference>
<evidence type="ECO:0008006" key="4">
    <source>
        <dbReference type="Google" id="ProtNLM"/>
    </source>
</evidence>
<evidence type="ECO:0000256" key="1">
    <source>
        <dbReference type="SAM" id="MobiDB-lite"/>
    </source>
</evidence>
<dbReference type="RefSeq" id="WP_342022820.1">
    <property type="nucleotide sequence ID" value="NZ_CP151657.1"/>
</dbReference>
<sequence length="317" mass="33836">MSGKAEAVTELYALMPDAFTAARNQRASEAVKAGDKNLGKAIRALPKPSSAAWLVNMLTLHRPELVSEVLELGAVLREAQSDLDQKQLRQLSGERQRLLRSAAREAGSLAEELGHRVSTAVGAEVEQTLWAAMTDADAAAAAASGQLVRALEANGWDPVDVEGAVADPELVRPPAPGGRQRSRPSADSTDAGGSGAQPDAAGEHAGSAAAARKEKAAAARALRTARTTLQDEQRDAQTAEDTLKAAQHEVDTLADRRDELTDEIDELRERIRDLERLVATVDRRAGTLERERDAARRSARAARRAVEKAQAKLESLG</sequence>
<evidence type="ECO:0000313" key="3">
    <source>
        <dbReference type="Proteomes" id="UP001448858"/>
    </source>
</evidence>
<organism evidence="2 3">
    <name type="scientific">Arthrobacter citreus</name>
    <dbReference type="NCBI Taxonomy" id="1670"/>
    <lineage>
        <taxon>Bacteria</taxon>
        <taxon>Bacillati</taxon>
        <taxon>Actinomycetota</taxon>
        <taxon>Actinomycetes</taxon>
        <taxon>Micrococcales</taxon>
        <taxon>Micrococcaceae</taxon>
        <taxon>Arthrobacter</taxon>
    </lineage>
</organism>
<proteinExistence type="predicted"/>
<gene>
    <name evidence="2" type="ORF">AAE021_13320</name>
</gene>
<evidence type="ECO:0000313" key="2">
    <source>
        <dbReference type="EMBL" id="WZP15152.1"/>
    </source>
</evidence>
<protein>
    <recommendedName>
        <fullName evidence="4">Transposase</fullName>
    </recommendedName>
</protein>
<feature type="region of interest" description="Disordered" evidence="1">
    <location>
        <begin position="164"/>
        <end position="243"/>
    </location>
</feature>
<accession>A0ABZ2ZY09</accession>
<dbReference type="Proteomes" id="UP001448858">
    <property type="component" value="Chromosome"/>
</dbReference>